<dbReference type="InterPro" id="IPR007492">
    <property type="entry name" value="LytTR_DNA-bd_dom"/>
</dbReference>
<feature type="modified residue" description="4-aspartylphosphate" evidence="1">
    <location>
        <position position="56"/>
    </location>
</feature>
<dbReference type="Pfam" id="PF00072">
    <property type="entry name" value="Response_reg"/>
    <property type="match status" value="1"/>
</dbReference>
<evidence type="ECO:0000259" key="3">
    <source>
        <dbReference type="PROSITE" id="PS50930"/>
    </source>
</evidence>
<dbReference type="Pfam" id="PF04397">
    <property type="entry name" value="LytTR"/>
    <property type="match status" value="1"/>
</dbReference>
<dbReference type="Gene3D" id="3.40.50.2300">
    <property type="match status" value="1"/>
</dbReference>
<accession>A0A7X9XBC1</accession>
<protein>
    <submittedName>
        <fullName evidence="4">Response regulator transcription factor</fullName>
    </submittedName>
</protein>
<dbReference type="RefSeq" id="WP_169658718.1">
    <property type="nucleotide sequence ID" value="NZ_JABANE010000065.1"/>
</dbReference>
<evidence type="ECO:0000313" key="4">
    <source>
        <dbReference type="EMBL" id="NME70484.1"/>
    </source>
</evidence>
<dbReference type="InterPro" id="IPR046947">
    <property type="entry name" value="LytR-like"/>
</dbReference>
<feature type="domain" description="Response regulatory" evidence="2">
    <location>
        <begin position="3"/>
        <end position="117"/>
    </location>
</feature>
<proteinExistence type="predicted"/>
<dbReference type="InterPro" id="IPR011006">
    <property type="entry name" value="CheY-like_superfamily"/>
</dbReference>
<dbReference type="PANTHER" id="PTHR37299:SF1">
    <property type="entry name" value="STAGE 0 SPORULATION PROTEIN A HOMOLOG"/>
    <property type="match status" value="1"/>
</dbReference>
<dbReference type="Gene3D" id="2.40.50.1020">
    <property type="entry name" value="LytTr DNA-binding domain"/>
    <property type="match status" value="1"/>
</dbReference>
<dbReference type="InterPro" id="IPR001789">
    <property type="entry name" value="Sig_transdc_resp-reg_receiver"/>
</dbReference>
<reference evidence="4 5" key="1">
    <citation type="submission" date="2020-04" db="EMBL/GenBank/DDBJ databases">
        <title>Flammeovirga sp. SR4, a novel species isolated from seawater.</title>
        <authorList>
            <person name="Wang X."/>
        </authorList>
    </citation>
    <scope>NUCLEOTIDE SEQUENCE [LARGE SCALE GENOMIC DNA]</scope>
    <source>
        <strain evidence="4 5">ATCC 23126</strain>
    </source>
</reference>
<organism evidence="4 5">
    <name type="scientific">Flammeovirga aprica JL-4</name>
    <dbReference type="NCBI Taxonomy" id="694437"/>
    <lineage>
        <taxon>Bacteria</taxon>
        <taxon>Pseudomonadati</taxon>
        <taxon>Bacteroidota</taxon>
        <taxon>Cytophagia</taxon>
        <taxon>Cytophagales</taxon>
        <taxon>Flammeovirgaceae</taxon>
        <taxon>Flammeovirga</taxon>
    </lineage>
</organism>
<dbReference type="PROSITE" id="PS50930">
    <property type="entry name" value="HTH_LYTTR"/>
    <property type="match status" value="1"/>
</dbReference>
<dbReference type="GO" id="GO:0000156">
    <property type="term" value="F:phosphorelay response regulator activity"/>
    <property type="evidence" value="ECO:0007669"/>
    <property type="project" value="InterPro"/>
</dbReference>
<dbReference type="EMBL" id="JABANE010000065">
    <property type="protein sequence ID" value="NME70484.1"/>
    <property type="molecule type" value="Genomic_DNA"/>
</dbReference>
<dbReference type="SUPFAM" id="SSF52172">
    <property type="entry name" value="CheY-like"/>
    <property type="match status" value="1"/>
</dbReference>
<gene>
    <name evidence="4" type="ORF">HHU12_21085</name>
</gene>
<evidence type="ECO:0000256" key="1">
    <source>
        <dbReference type="PROSITE-ProRule" id="PRU00169"/>
    </source>
</evidence>
<dbReference type="PANTHER" id="PTHR37299">
    <property type="entry name" value="TRANSCRIPTIONAL REGULATOR-RELATED"/>
    <property type="match status" value="1"/>
</dbReference>
<name>A0A7X9XBC1_9BACT</name>
<keyword evidence="1" id="KW-0597">Phosphoprotein</keyword>
<dbReference type="SMART" id="SM00850">
    <property type="entry name" value="LytTR"/>
    <property type="match status" value="1"/>
</dbReference>
<dbReference type="PROSITE" id="PS50110">
    <property type="entry name" value="RESPONSE_REGULATORY"/>
    <property type="match status" value="1"/>
</dbReference>
<evidence type="ECO:0000313" key="5">
    <source>
        <dbReference type="Proteomes" id="UP000576082"/>
    </source>
</evidence>
<dbReference type="AlphaFoldDB" id="A0A7X9XBC1"/>
<keyword evidence="5" id="KW-1185">Reference proteome</keyword>
<sequence>MYKIVIIEDEFNAQEALSKMLKLLFRSIEIVGAFPSIQEGVHFLNRNKEVDLIFLDVELEDGNSFELLRQLSSVDFKIIFTTGLENYAIDAIKHNAVDYLLKPIDPNELKVAVDKAFTQIEEKKKATAIISQFEEEQKEKEQKIIVKTADNTHFIEVNSIILFESEGAYTKIVCQDQTILASKHLKYFENIEELHSFIRVHHSFLINPSHVINISKTGIVLTDGYSAKVSTRKYSQVIHQLKEV</sequence>
<dbReference type="GO" id="GO:0003677">
    <property type="term" value="F:DNA binding"/>
    <property type="evidence" value="ECO:0007669"/>
    <property type="project" value="InterPro"/>
</dbReference>
<dbReference type="SMART" id="SM00448">
    <property type="entry name" value="REC"/>
    <property type="match status" value="1"/>
</dbReference>
<dbReference type="Proteomes" id="UP000576082">
    <property type="component" value="Unassembled WGS sequence"/>
</dbReference>
<feature type="domain" description="HTH LytTR-type" evidence="3">
    <location>
        <begin position="144"/>
        <end position="243"/>
    </location>
</feature>
<evidence type="ECO:0000259" key="2">
    <source>
        <dbReference type="PROSITE" id="PS50110"/>
    </source>
</evidence>
<comment type="caution">
    <text evidence="4">The sequence shown here is derived from an EMBL/GenBank/DDBJ whole genome shotgun (WGS) entry which is preliminary data.</text>
</comment>